<name>A0A2K1KL19_PHYPA</name>
<evidence type="ECO:0000313" key="4">
    <source>
        <dbReference type="Proteomes" id="UP000006727"/>
    </source>
</evidence>
<feature type="compositionally biased region" description="Basic and acidic residues" evidence="1">
    <location>
        <begin position="478"/>
        <end position="493"/>
    </location>
</feature>
<evidence type="ECO:0000313" key="3">
    <source>
        <dbReference type="EnsemblPlants" id="Pp3c5_25480V3.1"/>
    </source>
</evidence>
<dbReference type="STRING" id="3218.A0A2K1KL19"/>
<feature type="compositionally biased region" description="Acidic residues" evidence="1">
    <location>
        <begin position="239"/>
        <end position="248"/>
    </location>
</feature>
<feature type="compositionally biased region" description="Acidic residues" evidence="1">
    <location>
        <begin position="277"/>
        <end position="291"/>
    </location>
</feature>
<dbReference type="EnsemblPlants" id="Pp3c5_25480V3.1">
    <property type="protein sequence ID" value="Pp3c5_25480V3.1"/>
    <property type="gene ID" value="Pp3c5_25480"/>
</dbReference>
<dbReference type="PANTHER" id="PTHR35698">
    <property type="entry name" value="DNA-BINDING PROTEIN RHL1"/>
    <property type="match status" value="1"/>
</dbReference>
<dbReference type="GO" id="GO:0042023">
    <property type="term" value="P:DNA endoreduplication"/>
    <property type="evidence" value="ECO:0007669"/>
    <property type="project" value="InterPro"/>
</dbReference>
<accession>A0A2K1KL19</accession>
<feature type="compositionally biased region" description="Basic and acidic residues" evidence="1">
    <location>
        <begin position="292"/>
        <end position="301"/>
    </location>
</feature>
<feature type="region of interest" description="Disordered" evidence="1">
    <location>
        <begin position="204"/>
        <end position="347"/>
    </location>
</feature>
<protein>
    <recommendedName>
        <fullName evidence="5">DNA-binding protein RHL1</fullName>
    </recommendedName>
</protein>
<keyword evidence="4" id="KW-1185">Reference proteome</keyword>
<dbReference type="AlphaFoldDB" id="A0A2K1KL19"/>
<reference evidence="2 4" key="2">
    <citation type="journal article" date="2018" name="Plant J.">
        <title>The Physcomitrella patens chromosome-scale assembly reveals moss genome structure and evolution.</title>
        <authorList>
            <person name="Lang D."/>
            <person name="Ullrich K.K."/>
            <person name="Murat F."/>
            <person name="Fuchs J."/>
            <person name="Jenkins J."/>
            <person name="Haas F.B."/>
            <person name="Piednoel M."/>
            <person name="Gundlach H."/>
            <person name="Van Bel M."/>
            <person name="Meyberg R."/>
            <person name="Vives C."/>
            <person name="Morata J."/>
            <person name="Symeonidi A."/>
            <person name="Hiss M."/>
            <person name="Muchero W."/>
            <person name="Kamisugi Y."/>
            <person name="Saleh O."/>
            <person name="Blanc G."/>
            <person name="Decker E.L."/>
            <person name="van Gessel N."/>
            <person name="Grimwood J."/>
            <person name="Hayes R.D."/>
            <person name="Graham S.W."/>
            <person name="Gunter L.E."/>
            <person name="McDaniel S.F."/>
            <person name="Hoernstein S.N.W."/>
            <person name="Larsson A."/>
            <person name="Li F.W."/>
            <person name="Perroud P.F."/>
            <person name="Phillips J."/>
            <person name="Ranjan P."/>
            <person name="Rokshar D.S."/>
            <person name="Rothfels C.J."/>
            <person name="Schneider L."/>
            <person name="Shu S."/>
            <person name="Stevenson D.W."/>
            <person name="Thummler F."/>
            <person name="Tillich M."/>
            <person name="Villarreal Aguilar J.C."/>
            <person name="Widiez T."/>
            <person name="Wong G.K."/>
            <person name="Wymore A."/>
            <person name="Zhang Y."/>
            <person name="Zimmer A.D."/>
            <person name="Quatrano R.S."/>
            <person name="Mayer K.F.X."/>
            <person name="Goodstein D."/>
            <person name="Casacuberta J.M."/>
            <person name="Vandepoele K."/>
            <person name="Reski R."/>
            <person name="Cuming A.C."/>
            <person name="Tuskan G.A."/>
            <person name="Maumus F."/>
            <person name="Salse J."/>
            <person name="Schmutz J."/>
            <person name="Rensing S.A."/>
        </authorList>
    </citation>
    <scope>NUCLEOTIDE SEQUENCE [LARGE SCALE GENOMIC DNA]</scope>
    <source>
        <strain evidence="3 4">cv. Gransden 2004</strain>
    </source>
</reference>
<dbReference type="PaxDb" id="3218-PP1S417_2V6.1"/>
<feature type="region of interest" description="Disordered" evidence="1">
    <location>
        <begin position="442"/>
        <end position="502"/>
    </location>
</feature>
<reference evidence="2 4" key="1">
    <citation type="journal article" date="2008" name="Science">
        <title>The Physcomitrella genome reveals evolutionary insights into the conquest of land by plants.</title>
        <authorList>
            <person name="Rensing S."/>
            <person name="Lang D."/>
            <person name="Zimmer A."/>
            <person name="Terry A."/>
            <person name="Salamov A."/>
            <person name="Shapiro H."/>
            <person name="Nishiyama T."/>
            <person name="Perroud P.-F."/>
            <person name="Lindquist E."/>
            <person name="Kamisugi Y."/>
            <person name="Tanahashi T."/>
            <person name="Sakakibara K."/>
            <person name="Fujita T."/>
            <person name="Oishi K."/>
            <person name="Shin-I T."/>
            <person name="Kuroki Y."/>
            <person name="Toyoda A."/>
            <person name="Suzuki Y."/>
            <person name="Hashimoto A."/>
            <person name="Yamaguchi K."/>
            <person name="Sugano A."/>
            <person name="Kohara Y."/>
            <person name="Fujiyama A."/>
            <person name="Anterola A."/>
            <person name="Aoki S."/>
            <person name="Ashton N."/>
            <person name="Barbazuk W.B."/>
            <person name="Barker E."/>
            <person name="Bennetzen J."/>
            <person name="Bezanilla M."/>
            <person name="Blankenship R."/>
            <person name="Cho S.H."/>
            <person name="Dutcher S."/>
            <person name="Estelle M."/>
            <person name="Fawcett J.A."/>
            <person name="Gundlach H."/>
            <person name="Hanada K."/>
            <person name="Heyl A."/>
            <person name="Hicks K.A."/>
            <person name="Hugh J."/>
            <person name="Lohr M."/>
            <person name="Mayer K."/>
            <person name="Melkozernov A."/>
            <person name="Murata T."/>
            <person name="Nelson D."/>
            <person name="Pils B."/>
            <person name="Prigge M."/>
            <person name="Reiss B."/>
            <person name="Renner T."/>
            <person name="Rombauts S."/>
            <person name="Rushton P."/>
            <person name="Sanderfoot A."/>
            <person name="Schween G."/>
            <person name="Shiu S.-H."/>
            <person name="Stueber K."/>
            <person name="Theodoulou F.L."/>
            <person name="Tu H."/>
            <person name="Van de Peer Y."/>
            <person name="Verrier P.J."/>
            <person name="Waters E."/>
            <person name="Wood A."/>
            <person name="Yang L."/>
            <person name="Cove D."/>
            <person name="Cuming A."/>
            <person name="Hasebe M."/>
            <person name="Lucas S."/>
            <person name="Mishler D.B."/>
            <person name="Reski R."/>
            <person name="Grigoriev I."/>
            <person name="Quatrano R.S."/>
            <person name="Boore J.L."/>
        </authorList>
    </citation>
    <scope>NUCLEOTIDE SEQUENCE [LARGE SCALE GENOMIC DNA]</scope>
    <source>
        <strain evidence="3 4">cv. Gransden 2004</strain>
    </source>
</reference>
<evidence type="ECO:0000313" key="2">
    <source>
        <dbReference type="EMBL" id="PNR54474.1"/>
    </source>
</evidence>
<evidence type="ECO:0008006" key="5">
    <source>
        <dbReference type="Google" id="ProtNLM"/>
    </source>
</evidence>
<feature type="compositionally biased region" description="Polar residues" evidence="1">
    <location>
        <begin position="204"/>
        <end position="224"/>
    </location>
</feature>
<feature type="region of interest" description="Disordered" evidence="1">
    <location>
        <begin position="1"/>
        <end position="22"/>
    </location>
</feature>
<dbReference type="FunCoup" id="A0A2K1KL19">
    <property type="interactions" value="1709"/>
</dbReference>
<sequence>MGKKKQVEEVSQTKEDKSLEKQSKKLRELARSCGLVSEKKALPAEALRPKWGIVKCDGKDICKKGHRKNKYLFSFPGLVAPVSGGKFGELTQLDSRNPILYIDFPQGRLKLFGTIVYPINKYITMNFVRGAGSILCEDLFESMVVFPEAWWVGKKEENPDELRLDMPLDLQQEKHQVYDFTGGAGEPRDSRKYGDVQPIQSELVQETQLDSSKLSTPKAQVSQRKPSEKIPKHKVVSEWESDDDDDDPGFAIVGAAPTPSRQSARTAGKKYSYAESSSEENLSDDADESDDLDGKQGESRSKAANKAIEFEDADDTLLVPESQASKKDVTDAVDKNPSTNMTITIDEHDDEEASAIDHLAMSQTRAPSTAGDMLLSTSVQAVANASTTGAGSRQSTLSTFFLKSSEKEKVKNVEPQNSVVDIGFTRTYQREKLTKLQSTFDKGRAAEDDENVASKTEVESVLPFTPPESNGSKRKRKAPSERKQISKGVEGKGKTPVKRRKKIAEDKVIEESNLYKCVVQIIIRVCVASG</sequence>
<gene>
    <name evidence="3" type="primary">LOC112282997</name>
    <name evidence="2" type="ORF">PHYPA_008151</name>
</gene>
<dbReference type="Proteomes" id="UP000006727">
    <property type="component" value="Chromosome 5"/>
</dbReference>
<organism evidence="2">
    <name type="scientific">Physcomitrium patens</name>
    <name type="common">Spreading-leaved earth moss</name>
    <name type="synonym">Physcomitrella patens</name>
    <dbReference type="NCBI Taxonomy" id="3218"/>
    <lineage>
        <taxon>Eukaryota</taxon>
        <taxon>Viridiplantae</taxon>
        <taxon>Streptophyta</taxon>
        <taxon>Embryophyta</taxon>
        <taxon>Bryophyta</taxon>
        <taxon>Bryophytina</taxon>
        <taxon>Bryopsida</taxon>
        <taxon>Funariidae</taxon>
        <taxon>Funariales</taxon>
        <taxon>Funariaceae</taxon>
        <taxon>Physcomitrium</taxon>
    </lineage>
</organism>
<dbReference type="Gramene" id="Pp3c5_25480V3.1">
    <property type="protein sequence ID" value="Pp3c5_25480V3.1"/>
    <property type="gene ID" value="Pp3c5_25480"/>
</dbReference>
<proteinExistence type="predicted"/>
<dbReference type="PANTHER" id="PTHR35698:SF2">
    <property type="entry name" value="DNA-BINDING PROTEIN RHL1"/>
    <property type="match status" value="1"/>
</dbReference>
<dbReference type="EMBL" id="ABEU02000005">
    <property type="protein sequence ID" value="PNR54474.1"/>
    <property type="molecule type" value="Genomic_DNA"/>
</dbReference>
<evidence type="ECO:0000256" key="1">
    <source>
        <dbReference type="SAM" id="MobiDB-lite"/>
    </source>
</evidence>
<reference evidence="3" key="3">
    <citation type="submission" date="2020-12" db="UniProtKB">
        <authorList>
            <consortium name="EnsemblPlants"/>
        </authorList>
    </citation>
    <scope>IDENTIFICATION</scope>
</reference>
<dbReference type="GO" id="GO:0003677">
    <property type="term" value="F:DNA binding"/>
    <property type="evidence" value="ECO:0007669"/>
    <property type="project" value="InterPro"/>
</dbReference>
<feature type="compositionally biased region" description="Basic and acidic residues" evidence="1">
    <location>
        <begin position="324"/>
        <end position="334"/>
    </location>
</feature>
<dbReference type="InterPro" id="IPR038859">
    <property type="entry name" value="RHL1"/>
</dbReference>